<evidence type="ECO:0000256" key="3">
    <source>
        <dbReference type="ARBA" id="ARBA00012239"/>
    </source>
</evidence>
<dbReference type="PANTHER" id="PTHR43586:SF4">
    <property type="entry name" value="ISOPENICILLIN N EPIMERASE"/>
    <property type="match status" value="1"/>
</dbReference>
<dbReference type="InterPro" id="IPR016454">
    <property type="entry name" value="Cysteine_dSase"/>
</dbReference>
<gene>
    <name evidence="8" type="primary">nifS_1</name>
    <name evidence="8" type="ORF">NCTC12475_00572</name>
</gene>
<dbReference type="GO" id="GO:0031071">
    <property type="term" value="F:cysteine desulfurase activity"/>
    <property type="evidence" value="ECO:0007669"/>
    <property type="project" value="UniProtKB-EC"/>
</dbReference>
<dbReference type="RefSeq" id="WP_089182797.1">
    <property type="nucleotide sequence ID" value="NZ_CP043427.1"/>
</dbReference>
<evidence type="ECO:0000256" key="6">
    <source>
        <dbReference type="RuleBase" id="RU004504"/>
    </source>
</evidence>
<proteinExistence type="inferred from homology"/>
<dbReference type="GeneID" id="93091011"/>
<dbReference type="Gene3D" id="3.90.1150.10">
    <property type="entry name" value="Aspartate Aminotransferase, domain 1"/>
    <property type="match status" value="1"/>
</dbReference>
<comment type="cofactor">
    <cofactor evidence="1 6">
        <name>pyridoxal 5'-phosphate</name>
        <dbReference type="ChEBI" id="CHEBI:597326"/>
    </cofactor>
</comment>
<dbReference type="InterPro" id="IPR000192">
    <property type="entry name" value="Aminotrans_V_dom"/>
</dbReference>
<dbReference type="STRING" id="32024.GCA_000788295_00701"/>
<dbReference type="PANTHER" id="PTHR43586">
    <property type="entry name" value="CYSTEINE DESULFURASE"/>
    <property type="match status" value="1"/>
</dbReference>
<dbReference type="PROSITE" id="PS00595">
    <property type="entry name" value="AA_TRANSFER_CLASS_5"/>
    <property type="match status" value="1"/>
</dbReference>
<dbReference type="PIRSF" id="PIRSF005572">
    <property type="entry name" value="NifS"/>
    <property type="match status" value="1"/>
</dbReference>
<name>A0A381DI61_9BACT</name>
<dbReference type="InterPro" id="IPR020578">
    <property type="entry name" value="Aminotrans_V_PyrdxlP_BS"/>
</dbReference>
<dbReference type="Proteomes" id="UP000254920">
    <property type="component" value="Unassembled WGS sequence"/>
</dbReference>
<dbReference type="OrthoDB" id="9808002at2"/>
<comment type="similarity">
    <text evidence="2">Belongs to the class-V pyridoxal-phosphate-dependent aminotransferase family. Csd subfamily.</text>
</comment>
<protein>
    <recommendedName>
        <fullName evidence="3">cysteine desulfurase</fullName>
        <ecNumber evidence="3">2.8.1.7</ecNumber>
    </recommendedName>
</protein>
<organism evidence="8 9">
    <name type="scientific">Campylobacter sputorum subsp. sputorum</name>
    <dbReference type="NCBI Taxonomy" id="32024"/>
    <lineage>
        <taxon>Bacteria</taxon>
        <taxon>Pseudomonadati</taxon>
        <taxon>Campylobacterota</taxon>
        <taxon>Epsilonproteobacteria</taxon>
        <taxon>Campylobacterales</taxon>
        <taxon>Campylobacteraceae</taxon>
        <taxon>Campylobacter</taxon>
    </lineage>
</organism>
<evidence type="ECO:0000259" key="7">
    <source>
        <dbReference type="Pfam" id="PF00266"/>
    </source>
</evidence>
<comment type="catalytic activity">
    <reaction evidence="5">
        <text>(sulfur carrier)-H + L-cysteine = (sulfur carrier)-SH + L-alanine</text>
        <dbReference type="Rhea" id="RHEA:43892"/>
        <dbReference type="Rhea" id="RHEA-COMP:14737"/>
        <dbReference type="Rhea" id="RHEA-COMP:14739"/>
        <dbReference type="ChEBI" id="CHEBI:29917"/>
        <dbReference type="ChEBI" id="CHEBI:35235"/>
        <dbReference type="ChEBI" id="CHEBI:57972"/>
        <dbReference type="ChEBI" id="CHEBI:64428"/>
        <dbReference type="EC" id="2.8.1.7"/>
    </reaction>
</comment>
<dbReference type="SUPFAM" id="SSF53383">
    <property type="entry name" value="PLP-dependent transferases"/>
    <property type="match status" value="1"/>
</dbReference>
<evidence type="ECO:0000256" key="5">
    <source>
        <dbReference type="ARBA" id="ARBA00050776"/>
    </source>
</evidence>
<dbReference type="AlphaFoldDB" id="A0A381DI61"/>
<feature type="domain" description="Aminotransferase class V" evidence="7">
    <location>
        <begin position="2"/>
        <end position="369"/>
    </location>
</feature>
<evidence type="ECO:0000313" key="8">
    <source>
        <dbReference type="EMBL" id="SUX10382.1"/>
    </source>
</evidence>
<sequence>MIYLDNAATSFPKPECVKTALVDFLENYGANAGRSGHTMSIEAGKIIFDAREKLANLLGLKNPLNVVFTYNATHSLNLAINGIVKEGDIVVTSPFEHNSVKRVLNFLQNKKKIIVKILEVDKFGHIINYEETLKGAKLICLMHANNVSGAIFPIKDIFKVAKKLGVITLLDGAQSIGIVDVNIKDDFIDILCASGHKGLFGIQGTGVLAINDDFEISSITPFMQGGTGSKSELEIQPMFMPDMLESGTQNGHGIASINAGIDFINKIGIKNIFSHEIMLKEYLLKEISKIDDLIILKTPNDYKNISNLSIISKSMCISDLANRLDDNGFLTRASLHCNPGTHKFYSTYPDGALRISPGFFNTIEELEKLIETLKKILTKT</sequence>
<dbReference type="InterPro" id="IPR015424">
    <property type="entry name" value="PyrdxlP-dep_Trfase"/>
</dbReference>
<dbReference type="InterPro" id="IPR015422">
    <property type="entry name" value="PyrdxlP-dep_Trfase_small"/>
</dbReference>
<keyword evidence="4" id="KW-0663">Pyridoxal phosphate</keyword>
<keyword evidence="9" id="KW-1185">Reference proteome</keyword>
<evidence type="ECO:0000256" key="4">
    <source>
        <dbReference type="ARBA" id="ARBA00022898"/>
    </source>
</evidence>
<accession>A0A381DI61</accession>
<dbReference type="EMBL" id="UFVD01000001">
    <property type="protein sequence ID" value="SUX10382.1"/>
    <property type="molecule type" value="Genomic_DNA"/>
</dbReference>
<keyword evidence="8" id="KW-0808">Transferase</keyword>
<reference evidence="8 9" key="1">
    <citation type="submission" date="2018-06" db="EMBL/GenBank/DDBJ databases">
        <authorList>
            <consortium name="Pathogen Informatics"/>
            <person name="Doyle S."/>
        </authorList>
    </citation>
    <scope>NUCLEOTIDE SEQUENCE [LARGE SCALE GENOMIC DNA]</scope>
    <source>
        <strain evidence="8 9">NCTC12475</strain>
    </source>
</reference>
<dbReference type="InterPro" id="IPR015421">
    <property type="entry name" value="PyrdxlP-dep_Trfase_major"/>
</dbReference>
<dbReference type="Gene3D" id="3.40.640.10">
    <property type="entry name" value="Type I PLP-dependent aspartate aminotransferase-like (Major domain)"/>
    <property type="match status" value="1"/>
</dbReference>
<dbReference type="Pfam" id="PF00266">
    <property type="entry name" value="Aminotran_5"/>
    <property type="match status" value="1"/>
</dbReference>
<evidence type="ECO:0000256" key="2">
    <source>
        <dbReference type="ARBA" id="ARBA00010447"/>
    </source>
</evidence>
<evidence type="ECO:0000313" key="9">
    <source>
        <dbReference type="Proteomes" id="UP000254920"/>
    </source>
</evidence>
<dbReference type="EC" id="2.8.1.7" evidence="3"/>
<evidence type="ECO:0000256" key="1">
    <source>
        <dbReference type="ARBA" id="ARBA00001933"/>
    </source>
</evidence>